<sequence length="161" mass="17545">MALKRLKKRVRDFLGRGHDSDTPLASNVGRPETALAAPSATTVSPAVPSTKAASPAIPPIKAASPIILPRKVVNAPDVPRTEDTAVQTQMAPAVTHETVQRNVHEIRHEQIYRDIHEHHVVHRVQPIVVKETLPARHFVMVDGVKREVSEEGAKAMGYMGG</sequence>
<evidence type="ECO:0000256" key="1">
    <source>
        <dbReference type="SAM" id="MobiDB-lite"/>
    </source>
</evidence>
<organism evidence="2 3">
    <name type="scientific">Neohortaea acidophila</name>
    <dbReference type="NCBI Taxonomy" id="245834"/>
    <lineage>
        <taxon>Eukaryota</taxon>
        <taxon>Fungi</taxon>
        <taxon>Dikarya</taxon>
        <taxon>Ascomycota</taxon>
        <taxon>Pezizomycotina</taxon>
        <taxon>Dothideomycetes</taxon>
        <taxon>Dothideomycetidae</taxon>
        <taxon>Mycosphaerellales</taxon>
        <taxon>Teratosphaeriaceae</taxon>
        <taxon>Neohortaea</taxon>
    </lineage>
</organism>
<dbReference type="PANTHER" id="PTHR38703:SF1">
    <property type="entry name" value="ALLERGEN"/>
    <property type="match status" value="1"/>
</dbReference>
<dbReference type="EMBL" id="MU001633">
    <property type="protein sequence ID" value="KAF2485570.1"/>
    <property type="molecule type" value="Genomic_DNA"/>
</dbReference>
<protein>
    <submittedName>
        <fullName evidence="2">Uncharacterized protein</fullName>
    </submittedName>
</protein>
<feature type="region of interest" description="Disordered" evidence="1">
    <location>
        <begin position="14"/>
        <end position="55"/>
    </location>
</feature>
<keyword evidence="3" id="KW-1185">Reference proteome</keyword>
<dbReference type="OrthoDB" id="5325276at2759"/>
<reference evidence="2" key="1">
    <citation type="journal article" date="2020" name="Stud. Mycol.">
        <title>101 Dothideomycetes genomes: a test case for predicting lifestyles and emergence of pathogens.</title>
        <authorList>
            <person name="Haridas S."/>
            <person name="Albert R."/>
            <person name="Binder M."/>
            <person name="Bloem J."/>
            <person name="Labutti K."/>
            <person name="Salamov A."/>
            <person name="Andreopoulos B."/>
            <person name="Baker S."/>
            <person name="Barry K."/>
            <person name="Bills G."/>
            <person name="Bluhm B."/>
            <person name="Cannon C."/>
            <person name="Castanera R."/>
            <person name="Culley D."/>
            <person name="Daum C."/>
            <person name="Ezra D."/>
            <person name="Gonzalez J."/>
            <person name="Henrissat B."/>
            <person name="Kuo A."/>
            <person name="Liang C."/>
            <person name="Lipzen A."/>
            <person name="Lutzoni F."/>
            <person name="Magnuson J."/>
            <person name="Mondo S."/>
            <person name="Nolan M."/>
            <person name="Ohm R."/>
            <person name="Pangilinan J."/>
            <person name="Park H.-J."/>
            <person name="Ramirez L."/>
            <person name="Alfaro M."/>
            <person name="Sun H."/>
            <person name="Tritt A."/>
            <person name="Yoshinaga Y."/>
            <person name="Zwiers L.-H."/>
            <person name="Turgeon B."/>
            <person name="Goodwin S."/>
            <person name="Spatafora J."/>
            <person name="Crous P."/>
            <person name="Grigoriev I."/>
        </authorList>
    </citation>
    <scope>NUCLEOTIDE SEQUENCE</scope>
    <source>
        <strain evidence="2">CBS 113389</strain>
    </source>
</reference>
<dbReference type="PANTHER" id="PTHR38703">
    <property type="entry name" value="CHROMOSOME 8, WHOLE GENOME SHOTGUN SEQUENCE"/>
    <property type="match status" value="1"/>
</dbReference>
<dbReference type="AlphaFoldDB" id="A0A6A6PZK1"/>
<dbReference type="RefSeq" id="XP_033592139.1">
    <property type="nucleotide sequence ID" value="XM_033733049.1"/>
</dbReference>
<proteinExistence type="predicted"/>
<evidence type="ECO:0000313" key="2">
    <source>
        <dbReference type="EMBL" id="KAF2485570.1"/>
    </source>
</evidence>
<dbReference type="Proteomes" id="UP000799767">
    <property type="component" value="Unassembled WGS sequence"/>
</dbReference>
<gene>
    <name evidence="2" type="ORF">BDY17DRAFT_293904</name>
</gene>
<evidence type="ECO:0000313" key="3">
    <source>
        <dbReference type="Proteomes" id="UP000799767"/>
    </source>
</evidence>
<dbReference type="GeneID" id="54474051"/>
<name>A0A6A6PZK1_9PEZI</name>
<accession>A0A6A6PZK1</accession>